<reference evidence="1 2" key="1">
    <citation type="submission" date="2016-04" db="EMBL/GenBank/DDBJ databases">
        <title>Acidithiobacillus ferrooxidans genome sequencing and assembly.</title>
        <authorList>
            <person name="Zhou Z."/>
        </authorList>
    </citation>
    <scope>NUCLEOTIDE SEQUENCE [LARGE SCALE GENOMIC DNA]</scope>
    <source>
        <strain evidence="1 2">BY0502</strain>
    </source>
</reference>
<organism evidence="1 2">
    <name type="scientific">Acidithiobacillus ferrooxidans</name>
    <name type="common">Thiobacillus ferrooxidans</name>
    <dbReference type="NCBI Taxonomy" id="920"/>
    <lineage>
        <taxon>Bacteria</taxon>
        <taxon>Pseudomonadati</taxon>
        <taxon>Pseudomonadota</taxon>
        <taxon>Acidithiobacillia</taxon>
        <taxon>Acidithiobacillales</taxon>
        <taxon>Acidithiobacillaceae</taxon>
        <taxon>Acidithiobacillus</taxon>
    </lineage>
</organism>
<keyword evidence="2" id="KW-1185">Reference proteome</keyword>
<evidence type="ECO:0000313" key="2">
    <source>
        <dbReference type="Proteomes" id="UP000078302"/>
    </source>
</evidence>
<proteinExistence type="predicted"/>
<sequence>MKAYDEMDEAEALLEDWALLFPPDLSDEAAAALSQFVTALSSLMASRYGRQISHARHCPPQAQKEPF</sequence>
<dbReference type="RefSeq" id="WP_064219660.1">
    <property type="nucleotide sequence ID" value="NZ_LVXZ01000150.1"/>
</dbReference>
<dbReference type="EMBL" id="LVXZ01000150">
    <property type="protein sequence ID" value="OAP88889.1"/>
    <property type="molecule type" value="Genomic_DNA"/>
</dbReference>
<protein>
    <submittedName>
        <fullName evidence="1">Uncharacterized protein</fullName>
    </submittedName>
</protein>
<name>A0A179BC12_ACIFR</name>
<accession>A0A179BC12</accession>
<dbReference type="AlphaFoldDB" id="A0A179BC12"/>
<gene>
    <name evidence="1" type="ORF">A4H96_11110</name>
</gene>
<evidence type="ECO:0000313" key="1">
    <source>
        <dbReference type="EMBL" id="OAP88889.1"/>
    </source>
</evidence>
<comment type="caution">
    <text evidence="1">The sequence shown here is derived from an EMBL/GenBank/DDBJ whole genome shotgun (WGS) entry which is preliminary data.</text>
</comment>
<dbReference type="Proteomes" id="UP000078302">
    <property type="component" value="Unassembled WGS sequence"/>
</dbReference>